<keyword evidence="10" id="KW-0067">ATP-binding</keyword>
<evidence type="ECO:0000256" key="13">
    <source>
        <dbReference type="ARBA" id="ARBA00023136"/>
    </source>
</evidence>
<keyword evidence="13 16" id="KW-0472">Membrane</keyword>
<comment type="subcellular location">
    <subcellularLocation>
        <location evidence="2">Cell membrane</location>
        <topology evidence="2">Multi-pass membrane protein</topology>
    </subcellularLocation>
</comment>
<evidence type="ECO:0000256" key="5">
    <source>
        <dbReference type="ARBA" id="ARBA00022553"/>
    </source>
</evidence>
<dbReference type="InterPro" id="IPR004358">
    <property type="entry name" value="Sig_transdc_His_kin-like_C"/>
</dbReference>
<dbReference type="GO" id="GO:0005524">
    <property type="term" value="F:ATP binding"/>
    <property type="evidence" value="ECO:0007669"/>
    <property type="project" value="UniProtKB-KW"/>
</dbReference>
<feature type="domain" description="Histidine kinase" evidence="17">
    <location>
        <begin position="373"/>
        <end position="592"/>
    </location>
</feature>
<comment type="catalytic activity">
    <reaction evidence="1">
        <text>ATP + protein L-histidine = ADP + protein N-phospho-L-histidine.</text>
        <dbReference type="EC" id="2.7.13.3"/>
    </reaction>
</comment>
<evidence type="ECO:0000256" key="11">
    <source>
        <dbReference type="ARBA" id="ARBA00022989"/>
    </source>
</evidence>
<feature type="domain" description="HAMP" evidence="18">
    <location>
        <begin position="306"/>
        <end position="358"/>
    </location>
</feature>
<dbReference type="Proteomes" id="UP000059574">
    <property type="component" value="Chromosome"/>
</dbReference>
<reference evidence="20" key="1">
    <citation type="submission" date="2015-11" db="EMBL/GenBank/DDBJ databases">
        <authorList>
            <person name="Kumar R."/>
            <person name="Singh D."/>
            <person name="Swarnkar M.K."/>
            <person name="Singh A.K."/>
            <person name="Kumar S."/>
        </authorList>
    </citation>
    <scope>NUCLEOTIDE SEQUENCE [LARGE SCALE GENOMIC DNA]</scope>
    <source>
        <strain evidence="20">ERGS4:06</strain>
    </source>
</reference>
<evidence type="ECO:0000256" key="15">
    <source>
        <dbReference type="SAM" id="MobiDB-lite"/>
    </source>
</evidence>
<dbReference type="InterPro" id="IPR005467">
    <property type="entry name" value="His_kinase_dom"/>
</dbReference>
<keyword evidence="12" id="KW-0902">Two-component regulatory system</keyword>
<dbReference type="InterPro" id="IPR050428">
    <property type="entry name" value="TCS_sensor_his_kinase"/>
</dbReference>
<evidence type="ECO:0000313" key="19">
    <source>
        <dbReference type="EMBL" id="ALO66288.1"/>
    </source>
</evidence>
<dbReference type="SMART" id="SM00387">
    <property type="entry name" value="HATPase_c"/>
    <property type="match status" value="1"/>
</dbReference>
<name>A0A0S2LYH3_9MICC</name>
<accession>A0A0S2LYH3</accession>
<feature type="compositionally biased region" description="Low complexity" evidence="15">
    <location>
        <begin position="24"/>
        <end position="40"/>
    </location>
</feature>
<dbReference type="AlphaFoldDB" id="A0A0S2LYH3"/>
<dbReference type="InterPro" id="IPR036890">
    <property type="entry name" value="HATPase_C_sf"/>
</dbReference>
<evidence type="ECO:0000256" key="4">
    <source>
        <dbReference type="ARBA" id="ARBA00022475"/>
    </source>
</evidence>
<dbReference type="EMBL" id="CP013200">
    <property type="protein sequence ID" value="ALO66288.1"/>
    <property type="molecule type" value="Genomic_DNA"/>
</dbReference>
<dbReference type="SUPFAM" id="SSF158472">
    <property type="entry name" value="HAMP domain-like"/>
    <property type="match status" value="1"/>
</dbReference>
<dbReference type="FunFam" id="1.10.287.130:FF:000010">
    <property type="entry name" value="Two-component sensor histidine kinase"/>
    <property type="match status" value="1"/>
</dbReference>
<dbReference type="SUPFAM" id="SSF55874">
    <property type="entry name" value="ATPase domain of HSP90 chaperone/DNA topoisomerase II/histidine kinase"/>
    <property type="match status" value="1"/>
</dbReference>
<feature type="compositionally biased region" description="Low complexity" evidence="15">
    <location>
        <begin position="606"/>
        <end position="616"/>
    </location>
</feature>
<dbReference type="CDD" id="cd00082">
    <property type="entry name" value="HisKA"/>
    <property type="match status" value="1"/>
</dbReference>
<keyword evidence="11 16" id="KW-1133">Transmembrane helix</keyword>
<evidence type="ECO:0000256" key="8">
    <source>
        <dbReference type="ARBA" id="ARBA00022741"/>
    </source>
</evidence>
<evidence type="ECO:0000256" key="12">
    <source>
        <dbReference type="ARBA" id="ARBA00023012"/>
    </source>
</evidence>
<protein>
    <recommendedName>
        <fullName evidence="14">Sensor histidine kinase MtrB</fullName>
        <ecNumber evidence="3">2.7.13.3</ecNumber>
    </recommendedName>
</protein>
<reference evidence="19 20" key="2">
    <citation type="journal article" date="2016" name="J. Biotechnol.">
        <title>Complete genome sequence of Arthrobacter alpinus ERGS4:06, a yellow pigmented bacterium tolerant to cold and radiations isolated from Sikkim Himalaya.</title>
        <authorList>
            <person name="Kumar R."/>
            <person name="Singh D."/>
            <person name="Swarnkar M.K."/>
            <person name="Singh A.K."/>
            <person name="Kumar S."/>
        </authorList>
    </citation>
    <scope>NUCLEOTIDE SEQUENCE [LARGE SCALE GENOMIC DNA]</scope>
    <source>
        <strain evidence="19 20">ERGS4:06</strain>
    </source>
</reference>
<evidence type="ECO:0000259" key="18">
    <source>
        <dbReference type="PROSITE" id="PS50885"/>
    </source>
</evidence>
<feature type="region of interest" description="Disordered" evidence="15">
    <location>
        <begin position="640"/>
        <end position="674"/>
    </location>
</feature>
<dbReference type="SMART" id="SM00388">
    <property type="entry name" value="HisKA"/>
    <property type="match status" value="1"/>
</dbReference>
<evidence type="ECO:0000256" key="6">
    <source>
        <dbReference type="ARBA" id="ARBA00022679"/>
    </source>
</evidence>
<dbReference type="Gene3D" id="3.30.565.10">
    <property type="entry name" value="Histidine kinase-like ATPase, C-terminal domain"/>
    <property type="match status" value="1"/>
</dbReference>
<dbReference type="SMART" id="SM00304">
    <property type="entry name" value="HAMP"/>
    <property type="match status" value="1"/>
</dbReference>
<evidence type="ECO:0000313" key="20">
    <source>
        <dbReference type="Proteomes" id="UP000059574"/>
    </source>
</evidence>
<dbReference type="Gene3D" id="1.10.287.130">
    <property type="match status" value="1"/>
</dbReference>
<evidence type="ECO:0000256" key="3">
    <source>
        <dbReference type="ARBA" id="ARBA00012438"/>
    </source>
</evidence>
<dbReference type="InterPro" id="IPR003594">
    <property type="entry name" value="HATPase_dom"/>
</dbReference>
<evidence type="ECO:0000256" key="1">
    <source>
        <dbReference type="ARBA" id="ARBA00000085"/>
    </source>
</evidence>
<dbReference type="Pfam" id="PF02518">
    <property type="entry name" value="HATPase_c"/>
    <property type="match status" value="1"/>
</dbReference>
<evidence type="ECO:0000256" key="14">
    <source>
        <dbReference type="ARBA" id="ARBA00035305"/>
    </source>
</evidence>
<keyword evidence="9" id="KW-0418">Kinase</keyword>
<dbReference type="InterPro" id="IPR036097">
    <property type="entry name" value="HisK_dim/P_sf"/>
</dbReference>
<dbReference type="GO" id="GO:0005886">
    <property type="term" value="C:plasma membrane"/>
    <property type="evidence" value="ECO:0007669"/>
    <property type="project" value="UniProtKB-SubCell"/>
</dbReference>
<dbReference type="PRINTS" id="PR00344">
    <property type="entry name" value="BCTRLSENSOR"/>
</dbReference>
<dbReference type="Pfam" id="PF00672">
    <property type="entry name" value="HAMP"/>
    <property type="match status" value="1"/>
</dbReference>
<proteinExistence type="predicted"/>
<organism evidence="19 20">
    <name type="scientific">Arthrobacter alpinus</name>
    <dbReference type="NCBI Taxonomy" id="656366"/>
    <lineage>
        <taxon>Bacteria</taxon>
        <taxon>Bacillati</taxon>
        <taxon>Actinomycetota</taxon>
        <taxon>Actinomycetes</taxon>
        <taxon>Micrococcales</taxon>
        <taxon>Micrococcaceae</taxon>
        <taxon>Arthrobacter</taxon>
    </lineage>
</organism>
<evidence type="ECO:0000256" key="7">
    <source>
        <dbReference type="ARBA" id="ARBA00022692"/>
    </source>
</evidence>
<evidence type="ECO:0000256" key="2">
    <source>
        <dbReference type="ARBA" id="ARBA00004651"/>
    </source>
</evidence>
<evidence type="ECO:0000259" key="17">
    <source>
        <dbReference type="PROSITE" id="PS50109"/>
    </source>
</evidence>
<feature type="region of interest" description="Disordered" evidence="15">
    <location>
        <begin position="597"/>
        <end position="616"/>
    </location>
</feature>
<dbReference type="CDD" id="cd00075">
    <property type="entry name" value="HATPase"/>
    <property type="match status" value="1"/>
</dbReference>
<keyword evidence="7 16" id="KW-0812">Transmembrane</keyword>
<dbReference type="InterPro" id="IPR003661">
    <property type="entry name" value="HisK_dim/P_dom"/>
</dbReference>
<sequence>MNQSPDKFDAGHARAESVVPNAVPGSATDTPPSTGTATTAVPDVDSGATLGATVGPTVEGTLSAKIAAVIVTKIVPMLAAVGKGILRVFSGLRHAFSRRWRTSLQFRTVVTTLLIASVAVVGVGGYLAGQISNGLFKERLAQAQQESARGTTQVQDSFSGASLSDQPRVATYVGDTLRLLELGGADDSRKYLMVKIPGQNSRLAVSSSDSGGVTTAIIPDELRQAVQADPDSQFWQSISLPTGEAGFSPAVVVGSQVELLRTNYELYMIYDLNSAQVTLNYIQSVLWVAGAILLVLIGAIAWYVTRTVVKPVSEAAAVSEKLAAGELEERMAVTGEDEMARLATSFNKMATSLQDQITALGTLSEMQQRFVSDVSHELRTPLTTVRMAAEVLYDAREDFDPINKRSSELLFHQVERFELLLADLLEISRFDAGVADLDAELLDIFSVIHSVIDGAMPVAEANKSELSVVTRLRNHKCVVEMDSRRIDRILRNLVLNALEHSEGNPVKIYVSADEDAVAVAVRDYGIGMSPDAVGHVFDRFWRADSARARTTGGSGLGLSIAMEDARLHDGWLDAWGVPGEGSCFRLTLPRKRGTVLTHSPVPLPPDGGAASSSSSLSTGPLLLTHTGSLGVVGALGSIKSVPGVKNVPESGKTQEQHGPESDDPGMNSSEKVNH</sequence>
<dbReference type="PANTHER" id="PTHR45436:SF5">
    <property type="entry name" value="SENSOR HISTIDINE KINASE TRCS"/>
    <property type="match status" value="1"/>
</dbReference>
<dbReference type="PROSITE" id="PS50885">
    <property type="entry name" value="HAMP"/>
    <property type="match status" value="1"/>
</dbReference>
<keyword evidence="6" id="KW-0808">Transferase</keyword>
<gene>
    <name evidence="19" type="ORF">AS189_07050</name>
</gene>
<feature type="region of interest" description="Disordered" evidence="15">
    <location>
        <begin position="1"/>
        <end position="46"/>
    </location>
</feature>
<dbReference type="NCBIfam" id="NF040691">
    <property type="entry name" value="MtrAB_MtrB"/>
    <property type="match status" value="1"/>
</dbReference>
<dbReference type="EC" id="2.7.13.3" evidence="3"/>
<dbReference type="Gene3D" id="6.10.340.10">
    <property type="match status" value="1"/>
</dbReference>
<keyword evidence="4" id="KW-1003">Cell membrane</keyword>
<evidence type="ECO:0000256" key="9">
    <source>
        <dbReference type="ARBA" id="ARBA00022777"/>
    </source>
</evidence>
<dbReference type="InterPro" id="IPR003660">
    <property type="entry name" value="HAMP_dom"/>
</dbReference>
<feature type="transmembrane region" description="Helical" evidence="16">
    <location>
        <begin position="106"/>
        <end position="129"/>
    </location>
</feature>
<evidence type="ECO:0000256" key="10">
    <source>
        <dbReference type="ARBA" id="ARBA00022840"/>
    </source>
</evidence>
<keyword evidence="8" id="KW-0547">Nucleotide-binding</keyword>
<dbReference type="RefSeq" id="WP_062286913.1">
    <property type="nucleotide sequence ID" value="NZ_CP013200.1"/>
</dbReference>
<dbReference type="GO" id="GO:0000155">
    <property type="term" value="F:phosphorelay sensor kinase activity"/>
    <property type="evidence" value="ECO:0007669"/>
    <property type="project" value="InterPro"/>
</dbReference>
<dbReference type="SUPFAM" id="SSF47384">
    <property type="entry name" value="Homodimeric domain of signal transducing histidine kinase"/>
    <property type="match status" value="1"/>
</dbReference>
<dbReference type="CDD" id="cd06225">
    <property type="entry name" value="HAMP"/>
    <property type="match status" value="1"/>
</dbReference>
<feature type="transmembrane region" description="Helical" evidence="16">
    <location>
        <begin position="66"/>
        <end position="86"/>
    </location>
</feature>
<dbReference type="Pfam" id="PF00512">
    <property type="entry name" value="HisKA"/>
    <property type="match status" value="1"/>
</dbReference>
<dbReference type="FunFam" id="3.30.565.10:FF:000013">
    <property type="entry name" value="Two-component sensor histidine kinase"/>
    <property type="match status" value="1"/>
</dbReference>
<keyword evidence="5" id="KW-0597">Phosphoprotein</keyword>
<dbReference type="PROSITE" id="PS50109">
    <property type="entry name" value="HIS_KIN"/>
    <property type="match status" value="1"/>
</dbReference>
<feature type="compositionally biased region" description="Basic and acidic residues" evidence="15">
    <location>
        <begin position="1"/>
        <end position="15"/>
    </location>
</feature>
<evidence type="ECO:0000256" key="16">
    <source>
        <dbReference type="SAM" id="Phobius"/>
    </source>
</evidence>
<dbReference type="PANTHER" id="PTHR45436">
    <property type="entry name" value="SENSOR HISTIDINE KINASE YKOH"/>
    <property type="match status" value="1"/>
</dbReference>
<dbReference type="InterPro" id="IPR047669">
    <property type="entry name" value="MtrAB_MtrB"/>
</dbReference>